<feature type="region of interest" description="Disordered" evidence="5">
    <location>
        <begin position="301"/>
        <end position="328"/>
    </location>
</feature>
<dbReference type="Proteomes" id="UP001491310">
    <property type="component" value="Unassembled WGS sequence"/>
</dbReference>
<protein>
    <recommendedName>
        <fullName evidence="9">WSC domain-containing protein</fullName>
    </recommendedName>
</protein>
<evidence type="ECO:0000313" key="7">
    <source>
        <dbReference type="EMBL" id="KAK9909728.1"/>
    </source>
</evidence>
<evidence type="ECO:0000256" key="2">
    <source>
        <dbReference type="ARBA" id="ARBA00022525"/>
    </source>
</evidence>
<evidence type="ECO:0000256" key="6">
    <source>
        <dbReference type="SAM" id="SignalP"/>
    </source>
</evidence>
<proteinExistence type="inferred from homology"/>
<comment type="subcellular location">
    <subcellularLocation>
        <location evidence="1">Secreted</location>
    </subcellularLocation>
</comment>
<comment type="similarity">
    <text evidence="4">Belongs to the EXORDIUM family.</text>
</comment>
<evidence type="ECO:0000256" key="3">
    <source>
        <dbReference type="ARBA" id="ARBA00022729"/>
    </source>
</evidence>
<dbReference type="PANTHER" id="PTHR31279:SF58">
    <property type="entry name" value="PROTEIN EXORDIUM-LIKE 2"/>
    <property type="match status" value="1"/>
</dbReference>
<sequence length="611" mass="64349">MRLPPLSGLTAQASLLLLLWGLQSSLCLEHPTHGSRLGQRIAYLPTHQRGAQRTLKADGETGFKTMGGGSWWVPDAPSTSQAAKNVDSATPASAAVPSTAVAAAEAPLSLEGVYTLPSSGAANAQAAYGNVFLASKISNEAIRAKSYAGEKPAMGDSSTIDASKYPGAELADTSDMASIQDAQSLASSQLAVQPKVTPNLPPPSPPVPTVSNCSGYLTKEEIVGGLEYAAGKEYMPFEPCWDVRLKALQNYYGNPGSVFPFHYLNPGGYVTNVTFWLRALDDYKKGEAPYILIPGGSSSGGNGQNGVSVPQNADGTSTVTPPASGTGQSPTATGYGINWYGGPVVNNKNGIVIYYIWYGAWGNLNNNGTANQPTTVKVLTDMAQSMGGKPWFGTATTYYDNNGKVPNIVKYGGRAVVKNGPCYQGASLSNDQIFNSVDCVIQRGILPYATNAVYLLLGASNVKATSGMCTNYCGWHTYGFDSRNRQTLFGFIGSPLPCLNACTAQGANNVLASPNYNAEADGMASIIAHETMEVSTDPLINAWYNTDGYENADLCAWTFGVNTFSAGGGLANVKWACPAAAKKSGCTDRFYLIQQNWVNQSPGYCALRVGG</sequence>
<feature type="chain" id="PRO_5045594910" description="WSC domain-containing protein" evidence="6">
    <location>
        <begin position="28"/>
        <end position="611"/>
    </location>
</feature>
<feature type="signal peptide" evidence="6">
    <location>
        <begin position="1"/>
        <end position="27"/>
    </location>
</feature>
<gene>
    <name evidence="7" type="ORF">WJX75_006644</name>
</gene>
<evidence type="ECO:0000313" key="8">
    <source>
        <dbReference type="Proteomes" id="UP001491310"/>
    </source>
</evidence>
<evidence type="ECO:0000256" key="4">
    <source>
        <dbReference type="ARBA" id="ARBA00023591"/>
    </source>
</evidence>
<organism evidence="7 8">
    <name type="scientific">Coccomyxa subellipsoidea</name>
    <dbReference type="NCBI Taxonomy" id="248742"/>
    <lineage>
        <taxon>Eukaryota</taxon>
        <taxon>Viridiplantae</taxon>
        <taxon>Chlorophyta</taxon>
        <taxon>core chlorophytes</taxon>
        <taxon>Trebouxiophyceae</taxon>
        <taxon>Trebouxiophyceae incertae sedis</taxon>
        <taxon>Coccomyxaceae</taxon>
        <taxon>Coccomyxa</taxon>
    </lineage>
</organism>
<reference evidence="7 8" key="1">
    <citation type="journal article" date="2024" name="Nat. Commun.">
        <title>Phylogenomics reveals the evolutionary origins of lichenization in chlorophyte algae.</title>
        <authorList>
            <person name="Puginier C."/>
            <person name="Libourel C."/>
            <person name="Otte J."/>
            <person name="Skaloud P."/>
            <person name="Haon M."/>
            <person name="Grisel S."/>
            <person name="Petersen M."/>
            <person name="Berrin J.G."/>
            <person name="Delaux P.M."/>
            <person name="Dal Grande F."/>
            <person name="Keller J."/>
        </authorList>
    </citation>
    <scope>NUCLEOTIDE SEQUENCE [LARGE SCALE GENOMIC DNA]</scope>
    <source>
        <strain evidence="7 8">SAG 216-7</strain>
    </source>
</reference>
<keyword evidence="3 6" id="KW-0732">Signal</keyword>
<evidence type="ECO:0008006" key="9">
    <source>
        <dbReference type="Google" id="ProtNLM"/>
    </source>
</evidence>
<dbReference type="Pfam" id="PF04674">
    <property type="entry name" value="Phi_1"/>
    <property type="match status" value="1"/>
</dbReference>
<dbReference type="EMBL" id="JALJOT010000006">
    <property type="protein sequence ID" value="KAK9909728.1"/>
    <property type="molecule type" value="Genomic_DNA"/>
</dbReference>
<evidence type="ECO:0000256" key="5">
    <source>
        <dbReference type="SAM" id="MobiDB-lite"/>
    </source>
</evidence>
<name>A0ABR2YS07_9CHLO</name>
<feature type="compositionally biased region" description="Polar residues" evidence="5">
    <location>
        <begin position="313"/>
        <end position="328"/>
    </location>
</feature>
<accession>A0ABR2YS07</accession>
<keyword evidence="2" id="KW-0964">Secreted</keyword>
<dbReference type="PANTHER" id="PTHR31279">
    <property type="entry name" value="PROTEIN EXORDIUM-LIKE 5"/>
    <property type="match status" value="1"/>
</dbReference>
<keyword evidence="8" id="KW-1185">Reference proteome</keyword>
<dbReference type="InterPro" id="IPR006766">
    <property type="entry name" value="EXORDIUM-like"/>
</dbReference>
<comment type="caution">
    <text evidence="7">The sequence shown here is derived from an EMBL/GenBank/DDBJ whole genome shotgun (WGS) entry which is preliminary data.</text>
</comment>
<evidence type="ECO:0000256" key="1">
    <source>
        <dbReference type="ARBA" id="ARBA00004613"/>
    </source>
</evidence>